<sequence length="41" mass="4669">MCLNKCGFWSGSVNACVKIPAEKKTEQEKDCKRYRCSEVAK</sequence>
<dbReference type="STRING" id="1291379.TPE_1724"/>
<evidence type="ECO:0000313" key="2">
    <source>
        <dbReference type="Proteomes" id="UP000015620"/>
    </source>
</evidence>
<reference evidence="1 2" key="1">
    <citation type="journal article" date="2013" name="PLoS ONE">
        <title>Genome-Wide Relatedness of Treponema pedis, from Gingiva and Necrotic Skin Lesions of Pigs, with the Human Oral Pathogen Treponema denticola.</title>
        <authorList>
            <person name="Svartstrom O."/>
            <person name="Mushtaq M."/>
            <person name="Pringle M."/>
            <person name="Segerman B."/>
        </authorList>
    </citation>
    <scope>NUCLEOTIDE SEQUENCE [LARGE SCALE GENOMIC DNA]</scope>
    <source>
        <strain evidence="1">T A4</strain>
    </source>
</reference>
<evidence type="ECO:0000313" key="1">
    <source>
        <dbReference type="EMBL" id="AGT44198.1"/>
    </source>
</evidence>
<dbReference type="PATRIC" id="fig|1291379.3.peg.1700"/>
<dbReference type="Proteomes" id="UP000015620">
    <property type="component" value="Chromosome"/>
</dbReference>
<name>S6A0I6_9SPIR</name>
<dbReference type="KEGG" id="tped:TPE_1724"/>
<protein>
    <submittedName>
        <fullName evidence="1">Uncharacterized protein</fullName>
    </submittedName>
</protein>
<dbReference type="EMBL" id="CP004120">
    <property type="protein sequence ID" value="AGT44198.1"/>
    <property type="molecule type" value="Genomic_DNA"/>
</dbReference>
<proteinExistence type="predicted"/>
<dbReference type="HOGENOM" id="CLU_3278215_0_0_12"/>
<keyword evidence="2" id="KW-1185">Reference proteome</keyword>
<dbReference type="AlphaFoldDB" id="S6A0I6"/>
<organism evidence="1 2">
    <name type="scientific">Treponema pedis str. T A4</name>
    <dbReference type="NCBI Taxonomy" id="1291379"/>
    <lineage>
        <taxon>Bacteria</taxon>
        <taxon>Pseudomonadati</taxon>
        <taxon>Spirochaetota</taxon>
        <taxon>Spirochaetia</taxon>
        <taxon>Spirochaetales</taxon>
        <taxon>Treponemataceae</taxon>
        <taxon>Treponema</taxon>
    </lineage>
</organism>
<accession>S6A0I6</accession>
<gene>
    <name evidence="1" type="ORF">TPE_1724</name>
</gene>